<accession>A0A0D7A8F1</accession>
<dbReference type="EMBL" id="KN882015">
    <property type="protein sequence ID" value="KIY47073.1"/>
    <property type="molecule type" value="Genomic_DNA"/>
</dbReference>
<organism evidence="1 2">
    <name type="scientific">Fistulina hepatica ATCC 64428</name>
    <dbReference type="NCBI Taxonomy" id="1128425"/>
    <lineage>
        <taxon>Eukaryota</taxon>
        <taxon>Fungi</taxon>
        <taxon>Dikarya</taxon>
        <taxon>Basidiomycota</taxon>
        <taxon>Agaricomycotina</taxon>
        <taxon>Agaricomycetes</taxon>
        <taxon>Agaricomycetidae</taxon>
        <taxon>Agaricales</taxon>
        <taxon>Fistulinaceae</taxon>
        <taxon>Fistulina</taxon>
    </lineage>
</organism>
<protein>
    <submittedName>
        <fullName evidence="1">Uncharacterized protein</fullName>
    </submittedName>
</protein>
<reference evidence="1 2" key="1">
    <citation type="journal article" date="2015" name="Fungal Genet. Biol.">
        <title>Evolution of novel wood decay mechanisms in Agaricales revealed by the genome sequences of Fistulina hepatica and Cylindrobasidium torrendii.</title>
        <authorList>
            <person name="Floudas D."/>
            <person name="Held B.W."/>
            <person name="Riley R."/>
            <person name="Nagy L.G."/>
            <person name="Koehler G."/>
            <person name="Ransdell A.S."/>
            <person name="Younus H."/>
            <person name="Chow J."/>
            <person name="Chiniquy J."/>
            <person name="Lipzen A."/>
            <person name="Tritt A."/>
            <person name="Sun H."/>
            <person name="Haridas S."/>
            <person name="LaButti K."/>
            <person name="Ohm R.A."/>
            <person name="Kues U."/>
            <person name="Blanchette R.A."/>
            <person name="Grigoriev I.V."/>
            <person name="Minto R.E."/>
            <person name="Hibbett D.S."/>
        </authorList>
    </citation>
    <scope>NUCLEOTIDE SEQUENCE [LARGE SCALE GENOMIC DNA]</scope>
    <source>
        <strain evidence="1 2">ATCC 64428</strain>
    </source>
</reference>
<dbReference type="OrthoDB" id="3261594at2759"/>
<dbReference type="Proteomes" id="UP000054144">
    <property type="component" value="Unassembled WGS sequence"/>
</dbReference>
<evidence type="ECO:0000313" key="1">
    <source>
        <dbReference type="EMBL" id="KIY47073.1"/>
    </source>
</evidence>
<keyword evidence="2" id="KW-1185">Reference proteome</keyword>
<name>A0A0D7A8F1_9AGAR</name>
<evidence type="ECO:0000313" key="2">
    <source>
        <dbReference type="Proteomes" id="UP000054144"/>
    </source>
</evidence>
<gene>
    <name evidence="1" type="ORF">FISHEDRAFT_66190</name>
</gene>
<dbReference type="AlphaFoldDB" id="A0A0D7A8F1"/>
<sequence length="219" mass="24950">MCPNSCMAYTGPFSDLEACSFCQSPYYDLTTGKLQEFHMILIDSAQKMCTRQKRTDEILADINANDSIYFPLKICDFHDGTAYPKAVQDGCIGSDDMLLMFSIDGTQLYQMKKSDCWIYIWVVLDYAADEQYTKAHIYPGGTIPGPNKLKHLNLFLFPGIHHLSAIQKEGLQVWDAYKHHQFISQPFFKLGAADGPTMRQMIFRQVHVDGITRSVIIQQ</sequence>
<proteinExistence type="predicted"/>